<reference evidence="3" key="1">
    <citation type="journal article" date="2014" name="Int. J. Syst. Evol. Microbiol.">
        <title>Complete genome sequence of Corynebacterium casei LMG S-19264T (=DSM 44701T), isolated from a smear-ripened cheese.</title>
        <authorList>
            <consortium name="US DOE Joint Genome Institute (JGI-PGF)"/>
            <person name="Walter F."/>
            <person name="Albersmeier A."/>
            <person name="Kalinowski J."/>
            <person name="Ruckert C."/>
        </authorList>
    </citation>
    <scope>NUCLEOTIDE SEQUENCE</scope>
    <source>
        <strain evidence="3">KCTC 32437</strain>
    </source>
</reference>
<dbReference type="SUPFAM" id="SSF53067">
    <property type="entry name" value="Actin-like ATPase domain"/>
    <property type="match status" value="1"/>
</dbReference>
<feature type="compositionally biased region" description="Basic and acidic residues" evidence="1">
    <location>
        <begin position="185"/>
        <end position="198"/>
    </location>
</feature>
<comment type="caution">
    <text evidence="3">The sequence shown here is derived from an EMBL/GenBank/DDBJ whole genome shotgun (WGS) entry which is preliminary data.</text>
</comment>
<dbReference type="Proteomes" id="UP000646579">
    <property type="component" value="Unassembled WGS sequence"/>
</dbReference>
<dbReference type="InterPro" id="IPR043129">
    <property type="entry name" value="ATPase_NBD"/>
</dbReference>
<dbReference type="Pfam" id="PF00814">
    <property type="entry name" value="TsaD"/>
    <property type="match status" value="1"/>
</dbReference>
<evidence type="ECO:0000259" key="2">
    <source>
        <dbReference type="Pfam" id="PF00814"/>
    </source>
</evidence>
<feature type="domain" description="Gcp-like" evidence="2">
    <location>
        <begin position="33"/>
        <end position="133"/>
    </location>
</feature>
<dbReference type="EMBL" id="BMZE01000002">
    <property type="protein sequence ID" value="GHA20853.1"/>
    <property type="molecule type" value="Genomic_DNA"/>
</dbReference>
<dbReference type="GO" id="GO:0002949">
    <property type="term" value="P:tRNA threonylcarbamoyladenosine modification"/>
    <property type="evidence" value="ECO:0007669"/>
    <property type="project" value="InterPro"/>
</dbReference>
<evidence type="ECO:0000313" key="3">
    <source>
        <dbReference type="EMBL" id="GHA20853.1"/>
    </source>
</evidence>
<organism evidence="3 4">
    <name type="scientific">Devosia pacifica</name>
    <dbReference type="NCBI Taxonomy" id="1335967"/>
    <lineage>
        <taxon>Bacteria</taxon>
        <taxon>Pseudomonadati</taxon>
        <taxon>Pseudomonadota</taxon>
        <taxon>Alphaproteobacteria</taxon>
        <taxon>Hyphomicrobiales</taxon>
        <taxon>Devosiaceae</taxon>
        <taxon>Devosia</taxon>
    </lineage>
</organism>
<dbReference type="RefSeq" id="WP_189424899.1">
    <property type="nucleotide sequence ID" value="NZ_BMZE01000002.1"/>
</dbReference>
<evidence type="ECO:0000313" key="4">
    <source>
        <dbReference type="Proteomes" id="UP000646579"/>
    </source>
</evidence>
<keyword evidence="4" id="KW-1185">Reference proteome</keyword>
<reference evidence="3" key="2">
    <citation type="submission" date="2020-09" db="EMBL/GenBank/DDBJ databases">
        <authorList>
            <person name="Sun Q."/>
            <person name="Kim S."/>
        </authorList>
    </citation>
    <scope>NUCLEOTIDE SEQUENCE</scope>
    <source>
        <strain evidence="3">KCTC 32437</strain>
    </source>
</reference>
<gene>
    <name evidence="3" type="ORF">GCM10007989_15000</name>
</gene>
<dbReference type="GO" id="GO:0005829">
    <property type="term" value="C:cytosol"/>
    <property type="evidence" value="ECO:0007669"/>
    <property type="project" value="TreeGrafter"/>
</dbReference>
<accession>A0A918S2L8</accession>
<proteinExistence type="predicted"/>
<dbReference type="AlphaFoldDB" id="A0A918S2L8"/>
<dbReference type="InterPro" id="IPR000905">
    <property type="entry name" value="Gcp-like_dom"/>
</dbReference>
<protein>
    <submittedName>
        <fullName evidence="3">tRNA (Adenosine(37)-N6)-threonylcarbamoyltransferase complex dimerization subunit type 1 TsaB</fullName>
    </submittedName>
</protein>
<sequence>MLLAIDTAGPRLQLALRRADAQPDTIVDELGTGHAERIFPGIEALLARNNASYAMLDRLAVTTGPGSFTGLRIGLSAARGIGLARRIPVIGVPSLLAISLSAELAAPLAVCVDARRGEAYLQLFEDRGVPLQHPVLSPADAVTSHVPAGMKVLETPFCDIAAVAEWAATQVPRDYPPEPVYVRSADAKPQDGKRIARR</sequence>
<name>A0A918S2L8_9HYPH</name>
<feature type="region of interest" description="Disordered" evidence="1">
    <location>
        <begin position="174"/>
        <end position="198"/>
    </location>
</feature>
<dbReference type="NCBIfam" id="TIGR03725">
    <property type="entry name" value="T6A_YeaZ"/>
    <property type="match status" value="1"/>
</dbReference>
<evidence type="ECO:0000256" key="1">
    <source>
        <dbReference type="SAM" id="MobiDB-lite"/>
    </source>
</evidence>
<dbReference type="PANTHER" id="PTHR11735:SF11">
    <property type="entry name" value="TRNA THREONYLCARBAMOYLADENOSINE BIOSYNTHESIS PROTEIN TSAB"/>
    <property type="match status" value="1"/>
</dbReference>
<dbReference type="Gene3D" id="3.30.420.40">
    <property type="match status" value="2"/>
</dbReference>
<dbReference type="InterPro" id="IPR022496">
    <property type="entry name" value="T6A_TsaB"/>
</dbReference>
<dbReference type="PANTHER" id="PTHR11735">
    <property type="entry name" value="TRNA N6-ADENOSINE THREONYLCARBAMOYLTRANSFERASE"/>
    <property type="match status" value="1"/>
</dbReference>